<name>A0AAD7QCG3_QUISA</name>
<dbReference type="EMBL" id="JARAOO010000002">
    <property type="protein sequence ID" value="KAJ7978779.1"/>
    <property type="molecule type" value="Genomic_DNA"/>
</dbReference>
<keyword evidence="3" id="KW-1185">Reference proteome</keyword>
<dbReference type="InterPro" id="IPR040378">
    <property type="entry name" value="BASL"/>
</dbReference>
<sequence>MRGSSISRKLSMEDTIVKNRLGVNGLVSREVLIDGTDCVSDCTKASSYLQGFSNRNSFSTEKYVMDYDLPELVVFLQEDNHQFVKDICIDRGVINCGYLLEDCEVDHSSISSILNPDVESTSESSEESLKTSSSKSSNGSKCIVEHHRIKDVSKWYGAENLMMEGKIDFDSTDENSTDHSTKTNTSQTLREILSKEAVLEDPMVLPKTETNINKYNTSKARFQTRLDHRRISHLDSPTWLISSGNDIYCKQPPETGSMSKYEDENSESLTGSSKSFDQQHYLEESEATSFAIDPHTGPLTIPGSASHHRSNSSMGSAHSFAFPILTAEWSGSPVRMETADRRQLQKHRRWRIRFLCCKF</sequence>
<dbReference type="KEGG" id="qsa:O6P43_002256"/>
<dbReference type="Proteomes" id="UP001163823">
    <property type="component" value="Chromosome 2"/>
</dbReference>
<evidence type="ECO:0000313" key="3">
    <source>
        <dbReference type="Proteomes" id="UP001163823"/>
    </source>
</evidence>
<feature type="region of interest" description="Disordered" evidence="1">
    <location>
        <begin position="114"/>
        <end position="139"/>
    </location>
</feature>
<evidence type="ECO:0000256" key="1">
    <source>
        <dbReference type="SAM" id="MobiDB-lite"/>
    </source>
</evidence>
<comment type="caution">
    <text evidence="2">The sequence shown here is derived from an EMBL/GenBank/DDBJ whole genome shotgun (WGS) entry which is preliminary data.</text>
</comment>
<dbReference type="PANTHER" id="PTHR33914">
    <property type="entry name" value="18S PRE-RIBOSOMAL ASSEMBLY PROTEIN GAR2-LIKE PROTEIN"/>
    <property type="match status" value="1"/>
</dbReference>
<gene>
    <name evidence="2" type="ORF">O6P43_002256</name>
</gene>
<dbReference type="PANTHER" id="PTHR33914:SF2">
    <property type="entry name" value="OS02G0582100 PROTEIN"/>
    <property type="match status" value="1"/>
</dbReference>
<accession>A0AAD7QCG3</accession>
<dbReference type="AlphaFoldDB" id="A0AAD7QCG3"/>
<protein>
    <submittedName>
        <fullName evidence="2">18S pre-ribosomal assembly protein gar2-like protein</fullName>
    </submittedName>
</protein>
<dbReference type="GO" id="GO:0009786">
    <property type="term" value="P:regulation of asymmetric cell division"/>
    <property type="evidence" value="ECO:0007669"/>
    <property type="project" value="InterPro"/>
</dbReference>
<feature type="region of interest" description="Disordered" evidence="1">
    <location>
        <begin position="292"/>
        <end position="312"/>
    </location>
</feature>
<evidence type="ECO:0000313" key="2">
    <source>
        <dbReference type="EMBL" id="KAJ7978779.1"/>
    </source>
</evidence>
<feature type="region of interest" description="Disordered" evidence="1">
    <location>
        <begin position="251"/>
        <end position="275"/>
    </location>
</feature>
<organism evidence="2 3">
    <name type="scientific">Quillaja saponaria</name>
    <name type="common">Soap bark tree</name>
    <dbReference type="NCBI Taxonomy" id="32244"/>
    <lineage>
        <taxon>Eukaryota</taxon>
        <taxon>Viridiplantae</taxon>
        <taxon>Streptophyta</taxon>
        <taxon>Embryophyta</taxon>
        <taxon>Tracheophyta</taxon>
        <taxon>Spermatophyta</taxon>
        <taxon>Magnoliopsida</taxon>
        <taxon>eudicotyledons</taxon>
        <taxon>Gunneridae</taxon>
        <taxon>Pentapetalae</taxon>
        <taxon>rosids</taxon>
        <taxon>fabids</taxon>
        <taxon>Fabales</taxon>
        <taxon>Quillajaceae</taxon>
        <taxon>Quillaja</taxon>
    </lineage>
</organism>
<reference evidence="2" key="1">
    <citation type="journal article" date="2023" name="Science">
        <title>Elucidation of the pathway for biosynthesis of saponin adjuvants from the soapbark tree.</title>
        <authorList>
            <person name="Reed J."/>
            <person name="Orme A."/>
            <person name="El-Demerdash A."/>
            <person name="Owen C."/>
            <person name="Martin L.B.B."/>
            <person name="Misra R.C."/>
            <person name="Kikuchi S."/>
            <person name="Rejzek M."/>
            <person name="Martin A.C."/>
            <person name="Harkess A."/>
            <person name="Leebens-Mack J."/>
            <person name="Louveau T."/>
            <person name="Stephenson M.J."/>
            <person name="Osbourn A."/>
        </authorList>
    </citation>
    <scope>NUCLEOTIDE SEQUENCE</scope>
    <source>
        <strain evidence="2">S10</strain>
    </source>
</reference>
<proteinExistence type="predicted"/>